<organism evidence="2 3">
    <name type="scientific">Gemmata massiliana</name>
    <dbReference type="NCBI Taxonomy" id="1210884"/>
    <lineage>
        <taxon>Bacteria</taxon>
        <taxon>Pseudomonadati</taxon>
        <taxon>Planctomycetota</taxon>
        <taxon>Planctomycetia</taxon>
        <taxon>Gemmatales</taxon>
        <taxon>Gemmataceae</taxon>
        <taxon>Gemmata</taxon>
    </lineage>
</organism>
<reference evidence="2 3" key="1">
    <citation type="submission" date="2019-05" db="EMBL/GenBank/DDBJ databases">
        <authorList>
            <consortium name="Science for Life Laboratories"/>
        </authorList>
    </citation>
    <scope>NUCLEOTIDE SEQUENCE [LARGE SCALE GENOMIC DNA]</scope>
    <source>
        <strain evidence="2">Soil9</strain>
    </source>
</reference>
<evidence type="ECO:0008006" key="4">
    <source>
        <dbReference type="Google" id="ProtNLM"/>
    </source>
</evidence>
<name>A0A6P2CRP6_9BACT</name>
<sequence>MTRRRPPGHDAQPDLFAATFADIPVRDQRDLMERPFFSLAKRPRLEPIKYHVGDTWVEVTANPTFGMATIWDADILIWAATQVTEALDRGLPAARVIQFHPYNLLKAVRRPTGGEHYRRLRQALDRLTHTAVRTNIRAQGTKKFASFHWLESWTEVVDEATGEPQGMTLTVPDWLYQGIVKRGGVLTIHEDYFLLTGGIERFLYRVARKHAGVQETGWRFTMRQLHEKSGSAARFSDFALDVRRAVEADHFPEYAADLYRNDAGEEVVSFVRRSRLAFEDPRWRPERSPRRSLGQELLIGPDALGTAD</sequence>
<dbReference type="RefSeq" id="WP_162666574.1">
    <property type="nucleotide sequence ID" value="NZ_LR593886.1"/>
</dbReference>
<gene>
    <name evidence="2" type="ORF">SOIL9_61110</name>
</gene>
<dbReference type="AlphaFoldDB" id="A0A6P2CRP6"/>
<evidence type="ECO:0000256" key="1">
    <source>
        <dbReference type="SAM" id="MobiDB-lite"/>
    </source>
</evidence>
<keyword evidence="3" id="KW-1185">Reference proteome</keyword>
<dbReference type="EMBL" id="LR593886">
    <property type="protein sequence ID" value="VTR91603.1"/>
    <property type="molecule type" value="Genomic_DNA"/>
</dbReference>
<dbReference type="Proteomes" id="UP000464178">
    <property type="component" value="Chromosome"/>
</dbReference>
<dbReference type="Pfam" id="PF10134">
    <property type="entry name" value="RPA"/>
    <property type="match status" value="1"/>
</dbReference>
<protein>
    <recommendedName>
        <fullName evidence="4">Replication initiator protein A</fullName>
    </recommendedName>
</protein>
<feature type="region of interest" description="Disordered" evidence="1">
    <location>
        <begin position="283"/>
        <end position="308"/>
    </location>
</feature>
<evidence type="ECO:0000313" key="2">
    <source>
        <dbReference type="EMBL" id="VTR91603.1"/>
    </source>
</evidence>
<proteinExistence type="predicted"/>
<evidence type="ECO:0000313" key="3">
    <source>
        <dbReference type="Proteomes" id="UP000464178"/>
    </source>
</evidence>
<dbReference type="InterPro" id="IPR018777">
    <property type="entry name" value="Replication_initiator_prot_A"/>
</dbReference>
<dbReference type="KEGG" id="gms:SOIL9_61110"/>
<accession>A0A6P2CRP6</accession>